<protein>
    <submittedName>
        <fullName evidence="1">Uncharacterized protein</fullName>
    </submittedName>
</protein>
<proteinExistence type="predicted"/>
<organism evidence="1 2">
    <name type="scientific">Mesorhizobium mediterraneum</name>
    <dbReference type="NCBI Taxonomy" id="43617"/>
    <lineage>
        <taxon>Bacteria</taxon>
        <taxon>Pseudomonadati</taxon>
        <taxon>Pseudomonadota</taxon>
        <taxon>Alphaproteobacteria</taxon>
        <taxon>Hyphomicrobiales</taxon>
        <taxon>Phyllobacteriaceae</taxon>
        <taxon>Mesorhizobium</taxon>
    </lineage>
</organism>
<evidence type="ECO:0000313" key="2">
    <source>
        <dbReference type="Proteomes" id="UP000216215"/>
    </source>
</evidence>
<gene>
    <name evidence="1" type="ORF">CIT25_27015</name>
</gene>
<sequence length="161" mass="18011">MVALGIRIHIGGDHVARPGDTAHHAPDTCLAKKIAGPECTCEIAAFVCHLASGHFRPLLLIGVIRFLEILTIHIFKSIRHGSRRALKIVVLAIRMGIDKIENASSPVFLIAYRRPVDCYLLIWIDICKFINFHVLKLITIRSVPVRIYVRRVGNRADPGHL</sequence>
<comment type="caution">
    <text evidence="1">The sequence shown here is derived from an EMBL/GenBank/DDBJ whole genome shotgun (WGS) entry which is preliminary data.</text>
</comment>
<reference evidence="2" key="1">
    <citation type="submission" date="2017-08" db="EMBL/GenBank/DDBJ databases">
        <title>Mesorhizobium wenxinae sp. nov., a novel rhizobial species isolated from root nodules of chickpea (Cicer arietinum L.).</title>
        <authorList>
            <person name="Zhang J."/>
        </authorList>
    </citation>
    <scope>NUCLEOTIDE SEQUENCE [LARGE SCALE GENOMIC DNA]</scope>
    <source>
        <strain evidence="2">USDA 3392</strain>
    </source>
</reference>
<dbReference type="Proteomes" id="UP000216215">
    <property type="component" value="Unassembled WGS sequence"/>
</dbReference>
<dbReference type="EMBL" id="NPKI01000036">
    <property type="protein sequence ID" value="PAP99159.1"/>
    <property type="molecule type" value="Genomic_DNA"/>
</dbReference>
<accession>A0AB36R405</accession>
<evidence type="ECO:0000313" key="1">
    <source>
        <dbReference type="EMBL" id="PAP99159.1"/>
    </source>
</evidence>
<keyword evidence="2" id="KW-1185">Reference proteome</keyword>
<name>A0AB36R405_9HYPH</name>
<dbReference type="AlphaFoldDB" id="A0AB36R405"/>